<proteinExistence type="predicted"/>
<reference evidence="2" key="2">
    <citation type="submission" date="2023-05" db="EMBL/GenBank/DDBJ databases">
        <authorList>
            <person name="Fouks B."/>
        </authorList>
    </citation>
    <scope>NUCLEOTIDE SEQUENCE</scope>
    <source>
        <strain evidence="2">Stay&amp;Tobe</strain>
        <tissue evidence="2">Testes</tissue>
    </source>
</reference>
<dbReference type="PANTHER" id="PTHR47027">
    <property type="entry name" value="REVERSE TRANSCRIPTASE DOMAIN-CONTAINING PROTEIN"/>
    <property type="match status" value="1"/>
</dbReference>
<dbReference type="PANTHER" id="PTHR47027:SF30">
    <property type="entry name" value="THAP-TYPE DOMAIN-CONTAINING PROTEIN"/>
    <property type="match status" value="1"/>
</dbReference>
<protein>
    <recommendedName>
        <fullName evidence="4">Endonuclease-reverse transcriptase</fullName>
    </recommendedName>
</protein>
<keyword evidence="3" id="KW-1185">Reference proteome</keyword>
<dbReference type="Proteomes" id="UP001233999">
    <property type="component" value="Unassembled WGS sequence"/>
</dbReference>
<sequence>MSNHTKKRILKSVVESIMTYGAEGWTLVEGQKTKILAVEMDGIRRSARVSRLERRRNEEVRQMMDMEETVVERIERRALQWYGHVRRMEDDRWPKTLLEWSPSGRRKRGRPRTTWRGEIHRLMNDRGLEEDEWRDRQEWRMGIQGNR</sequence>
<evidence type="ECO:0000313" key="3">
    <source>
        <dbReference type="Proteomes" id="UP001233999"/>
    </source>
</evidence>
<accession>A0AAD8E2Y0</accession>
<keyword evidence="1" id="KW-0175">Coiled coil</keyword>
<evidence type="ECO:0000313" key="2">
    <source>
        <dbReference type="EMBL" id="KAJ9574799.1"/>
    </source>
</evidence>
<evidence type="ECO:0008006" key="4">
    <source>
        <dbReference type="Google" id="ProtNLM"/>
    </source>
</evidence>
<evidence type="ECO:0000256" key="1">
    <source>
        <dbReference type="SAM" id="Coils"/>
    </source>
</evidence>
<comment type="caution">
    <text evidence="2">The sequence shown here is derived from an EMBL/GenBank/DDBJ whole genome shotgun (WGS) entry which is preliminary data.</text>
</comment>
<gene>
    <name evidence="2" type="ORF">L9F63_008024</name>
</gene>
<name>A0AAD8E2Y0_DIPPU</name>
<dbReference type="AlphaFoldDB" id="A0AAD8E2Y0"/>
<reference evidence="2" key="1">
    <citation type="journal article" date="2023" name="IScience">
        <title>Live-bearing cockroach genome reveals convergent evolutionary mechanisms linked to viviparity in insects and beyond.</title>
        <authorList>
            <person name="Fouks B."/>
            <person name="Harrison M.C."/>
            <person name="Mikhailova A.A."/>
            <person name="Marchal E."/>
            <person name="English S."/>
            <person name="Carruthers M."/>
            <person name="Jennings E.C."/>
            <person name="Chiamaka E.L."/>
            <person name="Frigard R.A."/>
            <person name="Pippel M."/>
            <person name="Attardo G.M."/>
            <person name="Benoit J.B."/>
            <person name="Bornberg-Bauer E."/>
            <person name="Tobe S.S."/>
        </authorList>
    </citation>
    <scope>NUCLEOTIDE SEQUENCE</scope>
    <source>
        <strain evidence="2">Stay&amp;Tobe</strain>
    </source>
</reference>
<feature type="coiled-coil region" evidence="1">
    <location>
        <begin position="49"/>
        <end position="77"/>
    </location>
</feature>
<organism evidence="2 3">
    <name type="scientific">Diploptera punctata</name>
    <name type="common">Pacific beetle cockroach</name>
    <dbReference type="NCBI Taxonomy" id="6984"/>
    <lineage>
        <taxon>Eukaryota</taxon>
        <taxon>Metazoa</taxon>
        <taxon>Ecdysozoa</taxon>
        <taxon>Arthropoda</taxon>
        <taxon>Hexapoda</taxon>
        <taxon>Insecta</taxon>
        <taxon>Pterygota</taxon>
        <taxon>Neoptera</taxon>
        <taxon>Polyneoptera</taxon>
        <taxon>Dictyoptera</taxon>
        <taxon>Blattodea</taxon>
        <taxon>Blaberoidea</taxon>
        <taxon>Blaberidae</taxon>
        <taxon>Diplopterinae</taxon>
        <taxon>Diploptera</taxon>
    </lineage>
</organism>
<dbReference type="EMBL" id="JASPKZ010010261">
    <property type="protein sequence ID" value="KAJ9574799.1"/>
    <property type="molecule type" value="Genomic_DNA"/>
</dbReference>